<proteinExistence type="predicted"/>
<comment type="caution">
    <text evidence="1">The sequence shown here is derived from an EMBL/GenBank/DDBJ whole genome shotgun (WGS) entry which is preliminary data.</text>
</comment>
<protein>
    <submittedName>
        <fullName evidence="1">Uncharacterized protein</fullName>
    </submittedName>
</protein>
<evidence type="ECO:0000313" key="2">
    <source>
        <dbReference type="Proteomes" id="UP000309997"/>
    </source>
</evidence>
<dbReference type="EMBL" id="RCHU02000019">
    <property type="protein sequence ID" value="KAL3565090.1"/>
    <property type="molecule type" value="Genomic_DNA"/>
</dbReference>
<sequence length="148" mass="16885">MRIYFLVRTKKCYKKVNTENLLMMKMKGKSNTELDKTMHISLILYVSLLHVRNAGVIQQISVAELTLSWSIFICPSSVVERFSIALDNSPLFHRTTASLKHLCKHQRSLGCFKGTSKFINSMDDQGGSDLCENLACLLERNNHNFAEK</sequence>
<keyword evidence="2" id="KW-1185">Reference proteome</keyword>
<dbReference type="Proteomes" id="UP000309997">
    <property type="component" value="Unassembled WGS sequence"/>
</dbReference>
<accession>A0ACC4AFY4</accession>
<gene>
    <name evidence="1" type="ORF">D5086_033136</name>
</gene>
<reference evidence="1 2" key="1">
    <citation type="journal article" date="2024" name="Plant Biotechnol. J.">
        <title>Genome and CRISPR/Cas9 system of a widespread forest tree (Populus alba) in the world.</title>
        <authorList>
            <person name="Liu Y.J."/>
            <person name="Jiang P.F."/>
            <person name="Han X.M."/>
            <person name="Li X.Y."/>
            <person name="Wang H.M."/>
            <person name="Wang Y.J."/>
            <person name="Wang X.X."/>
            <person name="Zeng Q.Y."/>
        </authorList>
    </citation>
    <scope>NUCLEOTIDE SEQUENCE [LARGE SCALE GENOMIC DNA]</scope>
    <source>
        <strain evidence="2">cv. PAL-ZL1</strain>
    </source>
</reference>
<organism evidence="1 2">
    <name type="scientific">Populus alba</name>
    <name type="common">White poplar</name>
    <dbReference type="NCBI Taxonomy" id="43335"/>
    <lineage>
        <taxon>Eukaryota</taxon>
        <taxon>Viridiplantae</taxon>
        <taxon>Streptophyta</taxon>
        <taxon>Embryophyta</taxon>
        <taxon>Tracheophyta</taxon>
        <taxon>Spermatophyta</taxon>
        <taxon>Magnoliopsida</taxon>
        <taxon>eudicotyledons</taxon>
        <taxon>Gunneridae</taxon>
        <taxon>Pentapetalae</taxon>
        <taxon>rosids</taxon>
        <taxon>fabids</taxon>
        <taxon>Malpighiales</taxon>
        <taxon>Salicaceae</taxon>
        <taxon>Saliceae</taxon>
        <taxon>Populus</taxon>
    </lineage>
</organism>
<evidence type="ECO:0000313" key="1">
    <source>
        <dbReference type="EMBL" id="KAL3565090.1"/>
    </source>
</evidence>
<name>A0ACC4AFY4_POPAL</name>